<accession>A0A0F9H549</accession>
<comment type="caution">
    <text evidence="1">The sequence shown here is derived from an EMBL/GenBank/DDBJ whole genome shotgun (WGS) entry which is preliminary data.</text>
</comment>
<proteinExistence type="predicted"/>
<organism evidence="1">
    <name type="scientific">marine sediment metagenome</name>
    <dbReference type="NCBI Taxonomy" id="412755"/>
    <lineage>
        <taxon>unclassified sequences</taxon>
        <taxon>metagenomes</taxon>
        <taxon>ecological metagenomes</taxon>
    </lineage>
</organism>
<feature type="non-terminal residue" evidence="1">
    <location>
        <position position="45"/>
    </location>
</feature>
<sequence>MTDYQLCNLIDTYWSERGVRANPRIKRVLLPSKGTYNWIPRQVIV</sequence>
<name>A0A0F9H549_9ZZZZ</name>
<dbReference type="AlphaFoldDB" id="A0A0F9H549"/>
<reference evidence="1" key="1">
    <citation type="journal article" date="2015" name="Nature">
        <title>Complex archaea that bridge the gap between prokaryotes and eukaryotes.</title>
        <authorList>
            <person name="Spang A."/>
            <person name="Saw J.H."/>
            <person name="Jorgensen S.L."/>
            <person name="Zaremba-Niedzwiedzka K."/>
            <person name="Martijn J."/>
            <person name="Lind A.E."/>
            <person name="van Eijk R."/>
            <person name="Schleper C."/>
            <person name="Guy L."/>
            <person name="Ettema T.J."/>
        </authorList>
    </citation>
    <scope>NUCLEOTIDE SEQUENCE</scope>
</reference>
<gene>
    <name evidence="1" type="ORF">LCGC14_1827860</name>
</gene>
<protein>
    <submittedName>
        <fullName evidence="1">Uncharacterized protein</fullName>
    </submittedName>
</protein>
<evidence type="ECO:0000313" key="1">
    <source>
        <dbReference type="EMBL" id="KKL98101.1"/>
    </source>
</evidence>
<dbReference type="EMBL" id="LAZR01018001">
    <property type="protein sequence ID" value="KKL98101.1"/>
    <property type="molecule type" value="Genomic_DNA"/>
</dbReference>